<accession>A0A085LQ35</accession>
<dbReference type="SUPFAM" id="SSF56672">
    <property type="entry name" value="DNA/RNA polymerases"/>
    <property type="match status" value="1"/>
</dbReference>
<dbReference type="InterPro" id="IPR012337">
    <property type="entry name" value="RNaseH-like_sf"/>
</dbReference>
<feature type="non-terminal residue" evidence="2">
    <location>
        <position position="1"/>
    </location>
</feature>
<evidence type="ECO:0000259" key="1">
    <source>
        <dbReference type="PROSITE" id="PS50878"/>
    </source>
</evidence>
<dbReference type="InterPro" id="IPR043502">
    <property type="entry name" value="DNA/RNA_pol_sf"/>
</dbReference>
<dbReference type="PANTHER" id="PTHR45913">
    <property type="entry name" value="EPM2A-INTERACTING PROTEIN 1"/>
    <property type="match status" value="1"/>
</dbReference>
<dbReference type="AlphaFoldDB" id="A0A085LQ35"/>
<feature type="domain" description="Reverse transcriptase" evidence="1">
    <location>
        <begin position="1"/>
        <end position="174"/>
    </location>
</feature>
<dbReference type="InterPro" id="IPR000477">
    <property type="entry name" value="RT_dom"/>
</dbReference>
<dbReference type="InterPro" id="IPR036397">
    <property type="entry name" value="RNaseH_sf"/>
</dbReference>
<gene>
    <name evidence="2" type="ORF">M513_12069</name>
</gene>
<dbReference type="GO" id="GO:0003676">
    <property type="term" value="F:nucleic acid binding"/>
    <property type="evidence" value="ECO:0007669"/>
    <property type="project" value="InterPro"/>
</dbReference>
<dbReference type="Gene3D" id="3.30.70.270">
    <property type="match status" value="1"/>
</dbReference>
<keyword evidence="3" id="KW-1185">Reference proteome</keyword>
<dbReference type="EMBL" id="KL363341">
    <property type="protein sequence ID" value="KFD47081.1"/>
    <property type="molecule type" value="Genomic_DNA"/>
</dbReference>
<dbReference type="GO" id="GO:0042575">
    <property type="term" value="C:DNA polymerase complex"/>
    <property type="evidence" value="ECO:0007669"/>
    <property type="project" value="UniProtKB-ARBA"/>
</dbReference>
<dbReference type="Gene3D" id="3.30.420.10">
    <property type="entry name" value="Ribonuclease H-like superfamily/Ribonuclease H"/>
    <property type="match status" value="1"/>
</dbReference>
<proteinExistence type="predicted"/>
<dbReference type="GO" id="GO:0006259">
    <property type="term" value="P:DNA metabolic process"/>
    <property type="evidence" value="ECO:0007669"/>
    <property type="project" value="UniProtKB-ARBA"/>
</dbReference>
<dbReference type="PROSITE" id="PS50878">
    <property type="entry name" value="RT_POL"/>
    <property type="match status" value="1"/>
</dbReference>
<protein>
    <recommendedName>
        <fullName evidence="1">Reverse transcriptase domain-containing protein</fullName>
    </recommendedName>
</protein>
<dbReference type="Gene3D" id="3.10.10.10">
    <property type="entry name" value="HIV Type 1 Reverse Transcriptase, subunit A, domain 1"/>
    <property type="match status" value="1"/>
</dbReference>
<dbReference type="PANTHER" id="PTHR45913:SF22">
    <property type="entry name" value="SCAN BOX DOMAIN-CONTAINING PROTEIN"/>
    <property type="match status" value="1"/>
</dbReference>
<dbReference type="SUPFAM" id="SSF53098">
    <property type="entry name" value="Ribonuclease H-like"/>
    <property type="match status" value="1"/>
</dbReference>
<dbReference type="CDD" id="cd01647">
    <property type="entry name" value="RT_LTR"/>
    <property type="match status" value="1"/>
</dbReference>
<dbReference type="Proteomes" id="UP000030764">
    <property type="component" value="Unassembled WGS sequence"/>
</dbReference>
<name>A0A085LQ35_9BILA</name>
<organism evidence="2 3">
    <name type="scientific">Trichuris suis</name>
    <name type="common">pig whipworm</name>
    <dbReference type="NCBI Taxonomy" id="68888"/>
    <lineage>
        <taxon>Eukaryota</taxon>
        <taxon>Metazoa</taxon>
        <taxon>Ecdysozoa</taxon>
        <taxon>Nematoda</taxon>
        <taxon>Enoplea</taxon>
        <taxon>Dorylaimia</taxon>
        <taxon>Trichinellida</taxon>
        <taxon>Trichuridae</taxon>
        <taxon>Trichuris</taxon>
    </lineage>
</organism>
<evidence type="ECO:0000313" key="2">
    <source>
        <dbReference type="EMBL" id="KFD47081.1"/>
    </source>
</evidence>
<evidence type="ECO:0000313" key="3">
    <source>
        <dbReference type="Proteomes" id="UP000030764"/>
    </source>
</evidence>
<reference evidence="2 3" key="1">
    <citation type="journal article" date="2014" name="Nat. Genet.">
        <title>Genome and transcriptome of the porcine whipworm Trichuris suis.</title>
        <authorList>
            <person name="Jex A.R."/>
            <person name="Nejsum P."/>
            <person name="Schwarz E.M."/>
            <person name="Hu L."/>
            <person name="Young N.D."/>
            <person name="Hall R.S."/>
            <person name="Korhonen P.K."/>
            <person name="Liao S."/>
            <person name="Thamsborg S."/>
            <person name="Xia J."/>
            <person name="Xu P."/>
            <person name="Wang S."/>
            <person name="Scheerlinck J.P."/>
            <person name="Hofmann A."/>
            <person name="Sternberg P.W."/>
            <person name="Wang J."/>
            <person name="Gasser R.B."/>
        </authorList>
    </citation>
    <scope>NUCLEOTIDE SEQUENCE [LARGE SCALE GENOMIC DNA]</scope>
    <source>
        <strain evidence="2">DCEP-RM93M</strain>
    </source>
</reference>
<sequence>SLRSHYNTFIRRSLGLRIRSDLVKKRRCGKWTWVAWHTYEPLPRIDSRTQSGQIHRTDLKSAYHQVPLHPRDKPFTAFEAAGGLYQFTRVPFGVTNGIAYFQRTIDLFIKDEHLEGAFAYVDDITVCGSTQADHDRNLENFLKTAQRWNFTLNKDKCTFSTRKLRILGPCGTLLYRKIRNHCSERWAYSHTTPSGCLIILLRRNVGNIAPSIRNTDSYNHFRTLSNPLCLICEKTFANEVMKPSKLIKHLNRMHGDKAGKDLSYFQSLRDNFKNRKRLPTILSSASSQSSDRLRASYNLSLMIAKSGKPHTISEQLLLPAVSEVLRTMLHMPATNIIKKIPLSNNTEQRRIGEMGANIESTLWEFLKTAQFSLQLDESVLPQNEALLLAYVQFIKGEKLEQELLFAREMIADTKGECVFYTVQGFFQEKGIPLTNIMSVAPDGALSMVGCHRGFISYLKRSVPNVLAVHCVIRRQHLVAKRLSARLYLSLQYVILAINKIKKDPLKGSLFSQSHMTKKTRSSTVCSSTQRGICLKRFYQLFQTVLQFFESEDVKLGNNLKKRRGDIAYLSDLYFKFNEMNLQLQGDDLNLIKTKNVISAFVSKLLLFKQNLARGEFYQFPNLCGLKKTDSIPDDDVHVYCDNLNMLHKEMHERYEDILTVTIPPWILDPYSNANEIETFLQEELIELQANEELKPRFKSGYSHFWLQYQIAALYPELWKVVKKFLVPFPSSYLVWLNVGSLPQQISWLRKETGSTSSVRPLVQTTAFSLSAEVESAFPLLKRGTEKSSVRAVDESLPFEVETDASEVALAAVLNQLGRPAAQPSADAPYSCVKDERRCRKKKPKQSLKQCDTGNTDRKTFHDKNGPQFDFDIIYRPREDNVPPDVSSRIACGLVAYGRSHLKLLHEGLCHLGVTRLQHFVRPKNLPYLLDEIRQVTSGCRVCAECKPSFYSREKAPLTKATQPFERLNLDFKGPLPGDSASRFLLCVIPFAFPCPDTSSASVTKALTELFCLFSVPAYIHSDRGTAFMRSELRDFLLKQRHSLQQNHSLQP</sequence>
<dbReference type="Pfam" id="PF00078">
    <property type="entry name" value="RVT_1"/>
    <property type="match status" value="1"/>
</dbReference>
<dbReference type="InterPro" id="IPR043128">
    <property type="entry name" value="Rev_trsase/Diguanyl_cyclase"/>
</dbReference>